<dbReference type="RefSeq" id="WP_076627662.1">
    <property type="nucleotide sequence ID" value="NZ_CP019312.1"/>
</dbReference>
<keyword evidence="3" id="KW-1185">Reference proteome</keyword>
<dbReference type="GO" id="GO:0043565">
    <property type="term" value="F:sequence-specific DNA binding"/>
    <property type="evidence" value="ECO:0007669"/>
    <property type="project" value="TreeGrafter"/>
</dbReference>
<sequence>MPRYIRSDRPDVTYFFTVRAARRGTDLFLREIDPLRAAMRKTKDQHPFEISEIVVLGDVIHTMWRLPPGDADFSKRWRMLKSMFSRNVDAPEDVSGQHLRPGEKGLWQRRFWEHAIRDADDLAAHRHMIWTAPVQAGLVNRPEAWPHSSIHRAILRGAFTPHGPVGPAYLPLVRRMTHTPYDPRAAALQ</sequence>
<dbReference type="GO" id="GO:0006313">
    <property type="term" value="P:DNA transposition"/>
    <property type="evidence" value="ECO:0007669"/>
    <property type="project" value="InterPro"/>
</dbReference>
<dbReference type="STRING" id="299262.BWR18_08985"/>
<feature type="domain" description="Transposase IS200-like" evidence="1">
    <location>
        <begin position="9"/>
        <end position="127"/>
    </location>
</feature>
<dbReference type="InterPro" id="IPR036515">
    <property type="entry name" value="Transposase_17_sf"/>
</dbReference>
<evidence type="ECO:0000313" key="2">
    <source>
        <dbReference type="EMBL" id="APX11802.1"/>
    </source>
</evidence>
<dbReference type="GO" id="GO:0004803">
    <property type="term" value="F:transposase activity"/>
    <property type="evidence" value="ECO:0007669"/>
    <property type="project" value="InterPro"/>
</dbReference>
<dbReference type="OrthoDB" id="9794403at2"/>
<reference evidence="2 3" key="1">
    <citation type="submission" date="2017-01" db="EMBL/GenBank/DDBJ databases">
        <title>Complete genome of Tateyamaria omphalii DOK1-4 isolated from seawater in Dokdo.</title>
        <authorList>
            <person name="Kim J.H."/>
            <person name="Chi W.-J."/>
        </authorList>
    </citation>
    <scope>NUCLEOTIDE SEQUENCE [LARGE SCALE GENOMIC DNA]</scope>
    <source>
        <strain evidence="2 3">DOK1-4</strain>
    </source>
</reference>
<protein>
    <recommendedName>
        <fullName evidence="1">Transposase IS200-like domain-containing protein</fullName>
    </recommendedName>
</protein>
<accession>A0A1P8MUX3</accession>
<name>A0A1P8MUX3_9RHOB</name>
<dbReference type="AlphaFoldDB" id="A0A1P8MUX3"/>
<organism evidence="2 3">
    <name type="scientific">Tateyamaria omphalii</name>
    <dbReference type="NCBI Taxonomy" id="299262"/>
    <lineage>
        <taxon>Bacteria</taxon>
        <taxon>Pseudomonadati</taxon>
        <taxon>Pseudomonadota</taxon>
        <taxon>Alphaproteobacteria</taxon>
        <taxon>Rhodobacterales</taxon>
        <taxon>Roseobacteraceae</taxon>
        <taxon>Tateyamaria</taxon>
    </lineage>
</organism>
<dbReference type="EMBL" id="CP019312">
    <property type="protein sequence ID" value="APX11802.1"/>
    <property type="molecule type" value="Genomic_DNA"/>
</dbReference>
<gene>
    <name evidence="2" type="ORF">BWR18_08985</name>
</gene>
<dbReference type="Proteomes" id="UP000186336">
    <property type="component" value="Chromosome"/>
</dbReference>
<dbReference type="InterPro" id="IPR052715">
    <property type="entry name" value="RAYT_transposase"/>
</dbReference>
<dbReference type="SMART" id="SM01321">
    <property type="entry name" value="Y1_Tnp"/>
    <property type="match status" value="1"/>
</dbReference>
<dbReference type="PANTHER" id="PTHR36966:SF1">
    <property type="entry name" value="REP-ASSOCIATED TYROSINE TRANSPOSASE"/>
    <property type="match status" value="1"/>
</dbReference>
<dbReference type="NCBIfam" id="NF047646">
    <property type="entry name" value="REP_Tyr_transpos"/>
    <property type="match status" value="1"/>
</dbReference>
<dbReference type="SUPFAM" id="SSF143422">
    <property type="entry name" value="Transposase IS200-like"/>
    <property type="match status" value="1"/>
</dbReference>
<proteinExistence type="predicted"/>
<dbReference type="Gene3D" id="3.30.70.1290">
    <property type="entry name" value="Transposase IS200-like"/>
    <property type="match status" value="1"/>
</dbReference>
<dbReference type="PANTHER" id="PTHR36966">
    <property type="entry name" value="REP-ASSOCIATED TYROSINE TRANSPOSASE"/>
    <property type="match status" value="1"/>
</dbReference>
<evidence type="ECO:0000313" key="3">
    <source>
        <dbReference type="Proteomes" id="UP000186336"/>
    </source>
</evidence>
<evidence type="ECO:0000259" key="1">
    <source>
        <dbReference type="SMART" id="SM01321"/>
    </source>
</evidence>
<dbReference type="KEGG" id="tom:BWR18_08985"/>
<dbReference type="InterPro" id="IPR002686">
    <property type="entry name" value="Transposase_17"/>
</dbReference>